<feature type="transmembrane region" description="Helical" evidence="11">
    <location>
        <begin position="719"/>
        <end position="740"/>
    </location>
</feature>
<dbReference type="SFLD" id="SFLDF00027">
    <property type="entry name" value="p-type_atpase"/>
    <property type="match status" value="1"/>
</dbReference>
<evidence type="ECO:0000256" key="8">
    <source>
        <dbReference type="ARBA" id="ARBA00022989"/>
    </source>
</evidence>
<dbReference type="Pfam" id="PF00122">
    <property type="entry name" value="E1-E2_ATPase"/>
    <property type="match status" value="1"/>
</dbReference>
<dbReference type="GO" id="GO:0005886">
    <property type="term" value="C:plasma membrane"/>
    <property type="evidence" value="ECO:0007669"/>
    <property type="project" value="UniProtKB-SubCell"/>
</dbReference>
<dbReference type="SUPFAM" id="SSF81653">
    <property type="entry name" value="Calcium ATPase, transduction domain A"/>
    <property type="match status" value="1"/>
</dbReference>
<dbReference type="PRINTS" id="PR00120">
    <property type="entry name" value="HATPASE"/>
</dbReference>
<dbReference type="SMART" id="SM00831">
    <property type="entry name" value="Cation_ATPase_N"/>
    <property type="match status" value="1"/>
</dbReference>
<evidence type="ECO:0000256" key="6">
    <source>
        <dbReference type="ARBA" id="ARBA00022840"/>
    </source>
</evidence>
<feature type="transmembrane region" description="Helical" evidence="11">
    <location>
        <begin position="826"/>
        <end position="844"/>
    </location>
</feature>
<dbReference type="PANTHER" id="PTHR43294:SF21">
    <property type="entry name" value="CATION TRANSPORTING ATPASE"/>
    <property type="match status" value="1"/>
</dbReference>
<dbReference type="InterPro" id="IPR006068">
    <property type="entry name" value="ATPase_P-typ_cation-transptr_C"/>
</dbReference>
<keyword evidence="4 11" id="KW-0812">Transmembrane</keyword>
<organism evidence="13 14">
    <name type="scientific">Georgenia soli</name>
    <dbReference type="NCBI Taxonomy" id="638953"/>
    <lineage>
        <taxon>Bacteria</taxon>
        <taxon>Bacillati</taxon>
        <taxon>Actinomycetota</taxon>
        <taxon>Actinomycetes</taxon>
        <taxon>Micrococcales</taxon>
        <taxon>Bogoriellaceae</taxon>
        <taxon>Georgenia</taxon>
    </lineage>
</organism>
<dbReference type="InterPro" id="IPR059000">
    <property type="entry name" value="ATPase_P-type_domA"/>
</dbReference>
<dbReference type="SUPFAM" id="SSF56784">
    <property type="entry name" value="HAD-like"/>
    <property type="match status" value="1"/>
</dbReference>
<feature type="transmembrane region" description="Helical" evidence="11">
    <location>
        <begin position="796"/>
        <end position="814"/>
    </location>
</feature>
<evidence type="ECO:0000256" key="2">
    <source>
        <dbReference type="ARBA" id="ARBA00005675"/>
    </source>
</evidence>
<dbReference type="InterPro" id="IPR023298">
    <property type="entry name" value="ATPase_P-typ_TM_dom_sf"/>
</dbReference>
<dbReference type="NCBIfam" id="TIGR01494">
    <property type="entry name" value="ATPase_P-type"/>
    <property type="match status" value="3"/>
</dbReference>
<evidence type="ECO:0000259" key="12">
    <source>
        <dbReference type="SMART" id="SM00831"/>
    </source>
</evidence>
<dbReference type="SFLD" id="SFLDG00002">
    <property type="entry name" value="C1.7:_P-type_atpase_like"/>
    <property type="match status" value="1"/>
</dbReference>
<dbReference type="EMBL" id="PDJI01000004">
    <property type="protein sequence ID" value="PFG40162.1"/>
    <property type="molecule type" value="Genomic_DNA"/>
</dbReference>
<comment type="subcellular location">
    <subcellularLocation>
        <location evidence="1">Cell membrane</location>
        <topology evidence="1">Multi-pass membrane protein</topology>
    </subcellularLocation>
</comment>
<feature type="transmembrane region" description="Helical" evidence="11">
    <location>
        <begin position="752"/>
        <end position="775"/>
    </location>
</feature>
<dbReference type="SUPFAM" id="SSF81665">
    <property type="entry name" value="Calcium ATPase, transmembrane domain M"/>
    <property type="match status" value="1"/>
</dbReference>
<dbReference type="SFLD" id="SFLDS00003">
    <property type="entry name" value="Haloacid_Dehalogenase"/>
    <property type="match status" value="1"/>
</dbReference>
<proteinExistence type="inferred from homology"/>
<comment type="catalytic activity">
    <reaction evidence="10">
        <text>ATP + H2O = ADP + phosphate + H(+)</text>
        <dbReference type="Rhea" id="RHEA:13065"/>
        <dbReference type="ChEBI" id="CHEBI:15377"/>
        <dbReference type="ChEBI" id="CHEBI:15378"/>
        <dbReference type="ChEBI" id="CHEBI:30616"/>
        <dbReference type="ChEBI" id="CHEBI:43474"/>
        <dbReference type="ChEBI" id="CHEBI:456216"/>
    </reaction>
</comment>
<dbReference type="AlphaFoldDB" id="A0A2A9EPG3"/>
<evidence type="ECO:0000313" key="14">
    <source>
        <dbReference type="Proteomes" id="UP000222106"/>
    </source>
</evidence>
<evidence type="ECO:0000256" key="11">
    <source>
        <dbReference type="SAM" id="Phobius"/>
    </source>
</evidence>
<evidence type="ECO:0000256" key="5">
    <source>
        <dbReference type="ARBA" id="ARBA00022741"/>
    </source>
</evidence>
<dbReference type="GO" id="GO:0016887">
    <property type="term" value="F:ATP hydrolysis activity"/>
    <property type="evidence" value="ECO:0007669"/>
    <property type="project" value="InterPro"/>
</dbReference>
<dbReference type="InterPro" id="IPR023214">
    <property type="entry name" value="HAD_sf"/>
</dbReference>
<keyword evidence="5" id="KW-0547">Nucleotide-binding</keyword>
<name>A0A2A9EPG3_9MICO</name>
<dbReference type="PRINTS" id="PR00119">
    <property type="entry name" value="CATATPASE"/>
</dbReference>
<keyword evidence="6" id="KW-0067">ATP-binding</keyword>
<protein>
    <submittedName>
        <fullName evidence="13">P-type E1-E2 ATPase</fullName>
    </submittedName>
</protein>
<dbReference type="GO" id="GO:0005524">
    <property type="term" value="F:ATP binding"/>
    <property type="evidence" value="ECO:0007669"/>
    <property type="project" value="UniProtKB-KW"/>
</dbReference>
<keyword evidence="8 11" id="KW-1133">Transmembrane helix</keyword>
<dbReference type="Pfam" id="PF13246">
    <property type="entry name" value="Cation_ATPase"/>
    <property type="match status" value="1"/>
</dbReference>
<dbReference type="OrthoDB" id="9814270at2"/>
<gene>
    <name evidence="13" type="ORF">ATJ97_2683</name>
</gene>
<dbReference type="InterPro" id="IPR023299">
    <property type="entry name" value="ATPase_P-typ_cyto_dom_N"/>
</dbReference>
<feature type="domain" description="Cation-transporting P-type ATPase N-terminal" evidence="12">
    <location>
        <begin position="3"/>
        <end position="62"/>
    </location>
</feature>
<dbReference type="InterPro" id="IPR036412">
    <property type="entry name" value="HAD-like_sf"/>
</dbReference>
<dbReference type="SUPFAM" id="SSF81660">
    <property type="entry name" value="Metal cation-transporting ATPase, ATP-binding domain N"/>
    <property type="match status" value="1"/>
</dbReference>
<comment type="similarity">
    <text evidence="2">Belongs to the cation transport ATPase (P-type) (TC 3.A.3) family. Type IIA subfamily.</text>
</comment>
<feature type="transmembrane region" description="Helical" evidence="11">
    <location>
        <begin position="218"/>
        <end position="238"/>
    </location>
</feature>
<keyword evidence="3" id="KW-1003">Cell membrane</keyword>
<dbReference type="PANTHER" id="PTHR43294">
    <property type="entry name" value="SODIUM/POTASSIUM-TRANSPORTING ATPASE SUBUNIT ALPHA"/>
    <property type="match status" value="1"/>
</dbReference>
<comment type="caution">
    <text evidence="13">The sequence shown here is derived from an EMBL/GenBank/DDBJ whole genome shotgun (WGS) entry which is preliminary data.</text>
</comment>
<keyword evidence="7" id="KW-1278">Translocase</keyword>
<keyword evidence="9 11" id="KW-0472">Membrane</keyword>
<evidence type="ECO:0000256" key="7">
    <source>
        <dbReference type="ARBA" id="ARBA00022967"/>
    </source>
</evidence>
<dbReference type="InterPro" id="IPR044492">
    <property type="entry name" value="P_typ_ATPase_HD_dom"/>
</dbReference>
<dbReference type="Pfam" id="PF00689">
    <property type="entry name" value="Cation_ATPase_C"/>
    <property type="match status" value="1"/>
</dbReference>
<evidence type="ECO:0000256" key="3">
    <source>
        <dbReference type="ARBA" id="ARBA00022475"/>
    </source>
</evidence>
<dbReference type="Proteomes" id="UP000222106">
    <property type="component" value="Unassembled WGS sequence"/>
</dbReference>
<dbReference type="InterPro" id="IPR018303">
    <property type="entry name" value="ATPase_P-typ_P_site"/>
</dbReference>
<feature type="transmembrane region" description="Helical" evidence="11">
    <location>
        <begin position="65"/>
        <end position="82"/>
    </location>
</feature>
<feature type="transmembrane region" description="Helical" evidence="11">
    <location>
        <begin position="244"/>
        <end position="269"/>
    </location>
</feature>
<dbReference type="PROSITE" id="PS00154">
    <property type="entry name" value="ATPASE_E1_E2"/>
    <property type="match status" value="1"/>
</dbReference>
<dbReference type="Pfam" id="PF00690">
    <property type="entry name" value="Cation_ATPase_N"/>
    <property type="match status" value="1"/>
</dbReference>
<feature type="transmembrane region" description="Helical" evidence="11">
    <location>
        <begin position="38"/>
        <end position="59"/>
    </location>
</feature>
<evidence type="ECO:0000256" key="10">
    <source>
        <dbReference type="ARBA" id="ARBA00049360"/>
    </source>
</evidence>
<dbReference type="Gene3D" id="3.40.50.1000">
    <property type="entry name" value="HAD superfamily/HAD-like"/>
    <property type="match status" value="1"/>
</dbReference>
<evidence type="ECO:0000256" key="9">
    <source>
        <dbReference type="ARBA" id="ARBA00023136"/>
    </source>
</evidence>
<evidence type="ECO:0000256" key="4">
    <source>
        <dbReference type="ARBA" id="ARBA00022692"/>
    </source>
</evidence>
<dbReference type="InterPro" id="IPR004014">
    <property type="entry name" value="ATPase_P-typ_cation-transptr_N"/>
</dbReference>
<sequence>MGTPSAQGLSAEEAAQRLAADGPNVLPHPRPRSLVRRIVAQLTHFFALLLWFAATLAGLAGMPQLTVAIVAVVALNATFSVIQESRAGRAAERLRALLPARVNVRRGGRPVVVDATEVVRGDVLLLAAGDRVPADGQVLAGNGLLLDTSMLTGESEPAAVDDGAELFAGTFVVEGEADTVVTATGEGTRLAAIARLTAAADEPVTPLTRELRRVVRTISLVALGVGGSFYAVALLLGMPTGASFVLGIGVTVALVPEGLLPTVTLALAIGAERMARRNVLVRNLEAVETLGSVTHICTDKTGTLTQNQMTVVAVWTAGGTATTDVPGYDPRGSLRLSAGGSREAVLRAARTAVLCSDGHVRQEDGRWVAHGDPMEAALDVLARRAGVDTDAVRADGARARFPFDPRRRRMSVVADGHVHVKGAPDAVLPLCRGGDDGAAAAALHRLTARGLRVLAVAGTAVTGVPATADQAERDLELYGLLGLEDPPRTDVGEALDACRRAGVTVVMVTGDHPATAVAIADEVGLHRPGAPVVTGDELPADDGELGRLLERPGAVVARVTPEQKLRIARVLRSRGHVVAMTGDGVNDGPALHEADIGVAMGASGTDVAREASDLVILDDHFASIVAGVEQGRATYVNIRRFLTYHLTDNVAELAPFVAWALTAGNLPLALGVLQILAIDVGTDTISAVALGAEPPSRGLLAGPPVTGALFNGSVARRAFGVLGPVVALGSMTAFVLSLLGSGWRFGGQADPAALAAASGAAFLTVVVSQAANAFVCRSFTVTPFRLGWGTNRWLPPAVAASLVLSLVLLGWPAVAREMGHTWPGPVGVLVALATAAATLGVDALDKAARARRRRGLARPPASA</sequence>
<accession>A0A2A9EPG3</accession>
<dbReference type="InterPro" id="IPR050510">
    <property type="entry name" value="Cation_transp_ATPase_P-type"/>
</dbReference>
<dbReference type="Gene3D" id="3.40.1110.10">
    <property type="entry name" value="Calcium-transporting ATPase, cytoplasmic domain N"/>
    <property type="match status" value="1"/>
</dbReference>
<dbReference type="InterPro" id="IPR001757">
    <property type="entry name" value="P_typ_ATPase"/>
</dbReference>
<reference evidence="13 14" key="1">
    <citation type="submission" date="2017-10" db="EMBL/GenBank/DDBJ databases">
        <title>Sequencing the genomes of 1000 actinobacteria strains.</title>
        <authorList>
            <person name="Klenk H.-P."/>
        </authorList>
    </citation>
    <scope>NUCLEOTIDE SEQUENCE [LARGE SCALE GENOMIC DNA]</scope>
    <source>
        <strain evidence="13 14">DSM 21838</strain>
    </source>
</reference>
<evidence type="ECO:0000313" key="13">
    <source>
        <dbReference type="EMBL" id="PFG40162.1"/>
    </source>
</evidence>
<evidence type="ECO:0000256" key="1">
    <source>
        <dbReference type="ARBA" id="ARBA00004651"/>
    </source>
</evidence>
<keyword evidence="14" id="KW-1185">Reference proteome</keyword>
<dbReference type="Gene3D" id="1.20.1110.10">
    <property type="entry name" value="Calcium-transporting ATPase, transmembrane domain"/>
    <property type="match status" value="1"/>
</dbReference>
<dbReference type="Gene3D" id="2.70.150.10">
    <property type="entry name" value="Calcium-transporting ATPase, cytoplasmic transduction domain A"/>
    <property type="match status" value="1"/>
</dbReference>
<dbReference type="InterPro" id="IPR008250">
    <property type="entry name" value="ATPase_P-typ_transduc_dom_A_sf"/>
</dbReference>
<dbReference type="RefSeq" id="WP_098484135.1">
    <property type="nucleotide sequence ID" value="NZ_PDJI01000004.1"/>
</dbReference>